<dbReference type="Proteomes" id="UP000626109">
    <property type="component" value="Unassembled WGS sequence"/>
</dbReference>
<gene>
    <name evidence="2" type="ORF">PGLA2088_LOCUS5301</name>
</gene>
<keyword evidence="1" id="KW-0812">Transmembrane</keyword>
<evidence type="ECO:0000313" key="3">
    <source>
        <dbReference type="Proteomes" id="UP000626109"/>
    </source>
</evidence>
<sequence length="113" mass="13100">VLNDAALQEADESWNQTSLGNGDLYAFDQKGSGKRRPIIFLFIVSVLLLIGMFLYQRWAWRRMKESAKDMLALQTTDQYLIKILQNFSMTQEYKFRGLQPKKQSATLSFEKLG</sequence>
<keyword evidence="1" id="KW-0472">Membrane</keyword>
<comment type="caution">
    <text evidence="2">The sequence shown here is derived from an EMBL/GenBank/DDBJ whole genome shotgun (WGS) entry which is preliminary data.</text>
</comment>
<dbReference type="AlphaFoldDB" id="A0A813I9F3"/>
<name>A0A813I9F3_POLGL</name>
<proteinExistence type="predicted"/>
<feature type="non-terminal residue" evidence="2">
    <location>
        <position position="113"/>
    </location>
</feature>
<dbReference type="EMBL" id="CAJNNW010005009">
    <property type="protein sequence ID" value="CAE8646994.1"/>
    <property type="molecule type" value="Genomic_DNA"/>
</dbReference>
<accession>A0A813I9F3</accession>
<feature type="transmembrane region" description="Helical" evidence="1">
    <location>
        <begin position="38"/>
        <end position="55"/>
    </location>
</feature>
<reference evidence="2" key="1">
    <citation type="submission" date="2021-02" db="EMBL/GenBank/DDBJ databases">
        <authorList>
            <person name="Dougan E. K."/>
            <person name="Rhodes N."/>
            <person name="Thang M."/>
            <person name="Chan C."/>
        </authorList>
    </citation>
    <scope>NUCLEOTIDE SEQUENCE</scope>
</reference>
<protein>
    <submittedName>
        <fullName evidence="2">Uncharacterized protein</fullName>
    </submittedName>
</protein>
<evidence type="ECO:0000256" key="1">
    <source>
        <dbReference type="SAM" id="Phobius"/>
    </source>
</evidence>
<feature type="non-terminal residue" evidence="2">
    <location>
        <position position="1"/>
    </location>
</feature>
<evidence type="ECO:0000313" key="2">
    <source>
        <dbReference type="EMBL" id="CAE8646994.1"/>
    </source>
</evidence>
<keyword evidence="1" id="KW-1133">Transmembrane helix</keyword>
<organism evidence="2 3">
    <name type="scientific">Polarella glacialis</name>
    <name type="common">Dinoflagellate</name>
    <dbReference type="NCBI Taxonomy" id="89957"/>
    <lineage>
        <taxon>Eukaryota</taxon>
        <taxon>Sar</taxon>
        <taxon>Alveolata</taxon>
        <taxon>Dinophyceae</taxon>
        <taxon>Suessiales</taxon>
        <taxon>Suessiaceae</taxon>
        <taxon>Polarella</taxon>
    </lineage>
</organism>